<protein>
    <submittedName>
        <fullName evidence="2">Serine/threonine protein kinase</fullName>
    </submittedName>
</protein>
<dbReference type="InterPro" id="IPR000719">
    <property type="entry name" value="Prot_kinase_dom"/>
</dbReference>
<dbReference type="GeneID" id="39746186"/>
<comment type="caution">
    <text evidence="2">The sequence shown here is derived from an EMBL/GenBank/DDBJ whole genome shotgun (WGS) entry which is preliminary data.</text>
</comment>
<evidence type="ECO:0000259" key="1">
    <source>
        <dbReference type="PROSITE" id="PS50011"/>
    </source>
</evidence>
<dbReference type="Gene3D" id="1.10.510.10">
    <property type="entry name" value="Transferase(Phosphotransferase) domain 1"/>
    <property type="match status" value="1"/>
</dbReference>
<dbReference type="OrthoDB" id="68483at2759"/>
<proteinExistence type="predicted"/>
<dbReference type="SMART" id="SM00220">
    <property type="entry name" value="S_TKc"/>
    <property type="match status" value="1"/>
</dbReference>
<dbReference type="InterPro" id="IPR011009">
    <property type="entry name" value="Kinase-like_dom_sf"/>
</dbReference>
<evidence type="ECO:0000313" key="2">
    <source>
        <dbReference type="EMBL" id="GAW79475.1"/>
    </source>
</evidence>
<feature type="domain" description="Protein kinase" evidence="1">
    <location>
        <begin position="28"/>
        <end position="323"/>
    </location>
</feature>
<dbReference type="EMBL" id="BDQF01000004">
    <property type="protein sequence ID" value="GAW79475.1"/>
    <property type="molecule type" value="Genomic_DNA"/>
</dbReference>
<name>A0A1Y1JDS1_PLAGO</name>
<dbReference type="OMA" id="YMENESI"/>
<dbReference type="RefSeq" id="XP_028542064.1">
    <property type="nucleotide sequence ID" value="XM_028686263.1"/>
</dbReference>
<evidence type="ECO:0000313" key="3">
    <source>
        <dbReference type="Proteomes" id="UP000195521"/>
    </source>
</evidence>
<dbReference type="GO" id="GO:0005737">
    <property type="term" value="C:cytoplasm"/>
    <property type="evidence" value="ECO:0007669"/>
    <property type="project" value="TreeGrafter"/>
</dbReference>
<dbReference type="AlphaFoldDB" id="A0A1Y1JDS1"/>
<accession>A0A1Y1JDS1</accession>
<dbReference type="PANTHER" id="PTHR24361">
    <property type="entry name" value="MITOGEN-ACTIVATED KINASE KINASE KINASE"/>
    <property type="match status" value="1"/>
</dbReference>
<dbReference type="PROSITE" id="PS00108">
    <property type="entry name" value="PROTEIN_KINASE_ST"/>
    <property type="match status" value="1"/>
</dbReference>
<keyword evidence="2" id="KW-0418">Kinase</keyword>
<keyword evidence="2" id="KW-0808">Transferase</keyword>
<dbReference type="InterPro" id="IPR008271">
    <property type="entry name" value="Ser/Thr_kinase_AS"/>
</dbReference>
<dbReference type="PROSITE" id="PS50011">
    <property type="entry name" value="PROTEIN_KINASE_DOM"/>
    <property type="match status" value="1"/>
</dbReference>
<dbReference type="Pfam" id="PF00069">
    <property type="entry name" value="Pkinase"/>
    <property type="match status" value="1"/>
</dbReference>
<gene>
    <name evidence="2" type="ORF">PGO_040750</name>
</gene>
<dbReference type="GO" id="GO:0004674">
    <property type="term" value="F:protein serine/threonine kinase activity"/>
    <property type="evidence" value="ECO:0007669"/>
    <property type="project" value="UniProtKB-KW"/>
</dbReference>
<dbReference type="Gene3D" id="3.30.200.20">
    <property type="entry name" value="Phosphorylase Kinase, domain 1"/>
    <property type="match status" value="1"/>
</dbReference>
<dbReference type="SUPFAM" id="SSF56112">
    <property type="entry name" value="Protein kinase-like (PK-like)"/>
    <property type="match status" value="1"/>
</dbReference>
<sequence length="345" mass="41137">MQEILKHHEKVVLLEKREKDGESFVNDYRVVRTVKEGKFSKVILCEKDGKFYGIKKYEKKVLEKQREFYKSNKCAPVIIRSKYDDIKKELEILADIKNEYCLSCDEIITNYNEIYIVNNYMENESILQYDGTFFVVHKNEHTFIALPVIKCIVKSVLKSLVYIHTIKNICHRDVKPSNIFLSKSGIIKLGDFGESQYMMTNREIHGTKGTYEFMPPEFFTNESCYYGEKVDIWGLGICLYALFYRVLPFTQRKSLIQLFQDIGRGQVQYHLNRNNFLYEYTKKKFPSCDRSLSNMDIEFLSYLLRKNPRDRFSSEEALEHEWLKDVNYTYIQQYAEEIYKKKKEL</sequence>
<dbReference type="Proteomes" id="UP000195521">
    <property type="component" value="Unassembled WGS sequence"/>
</dbReference>
<keyword evidence="2" id="KW-0723">Serine/threonine-protein kinase</keyword>
<keyword evidence="3" id="KW-1185">Reference proteome</keyword>
<dbReference type="GO" id="GO:0005524">
    <property type="term" value="F:ATP binding"/>
    <property type="evidence" value="ECO:0007669"/>
    <property type="project" value="InterPro"/>
</dbReference>
<reference evidence="3" key="1">
    <citation type="submission" date="2017-04" db="EMBL/GenBank/DDBJ databases">
        <title>Plasmodium gonderi genome.</title>
        <authorList>
            <person name="Arisue N."/>
            <person name="Honma H."/>
            <person name="Kawai S."/>
            <person name="Tougan T."/>
            <person name="Tanabe K."/>
            <person name="Horii T."/>
        </authorList>
    </citation>
    <scope>NUCLEOTIDE SEQUENCE [LARGE SCALE GENOMIC DNA]</scope>
    <source>
        <strain evidence="3">ATCC 30045</strain>
    </source>
</reference>
<dbReference type="InterPro" id="IPR053235">
    <property type="entry name" value="Ser_Thr_kinase"/>
</dbReference>
<organism evidence="2 3">
    <name type="scientific">Plasmodium gonderi</name>
    <dbReference type="NCBI Taxonomy" id="77519"/>
    <lineage>
        <taxon>Eukaryota</taxon>
        <taxon>Sar</taxon>
        <taxon>Alveolata</taxon>
        <taxon>Apicomplexa</taxon>
        <taxon>Aconoidasida</taxon>
        <taxon>Haemosporida</taxon>
        <taxon>Plasmodiidae</taxon>
        <taxon>Plasmodium</taxon>
        <taxon>Plasmodium (Plasmodium)</taxon>
    </lineage>
</organism>